<dbReference type="PROSITE" id="PS51746">
    <property type="entry name" value="PPM_2"/>
    <property type="match status" value="1"/>
</dbReference>
<dbReference type="Gene3D" id="3.60.40.10">
    <property type="entry name" value="PPM-type phosphatase domain"/>
    <property type="match status" value="1"/>
</dbReference>
<accession>L0RV67</accession>
<keyword evidence="3" id="KW-1185">Reference proteome</keyword>
<sequence>MKLLIHIFLNTKSLTMSLKEQHKKLEIFYIRSWDLIKIDKISEKGNQRTNNEDRVGYFIKNNIYLGILCDGMGGHKNGDHAANIALEILSMDFMNFFTYTNIEDLKSFIFNSIMNIKNEMKKIAIDSPEKKDMGTTLVSFMYNELEKKLIVFYSGDSRCYIYKKNGELLQITRDHNLLNRWIDEGIEQKNIEKNYRVYRYLTSAIGANLETKIDFIVLENNFENPITKILLTSDGIHEFLTNDQIHFILSNKKDTTLQKLNSLVTLSLISESNDNMSAILMEIKNDK</sequence>
<dbReference type="GO" id="GO:0004722">
    <property type="term" value="F:protein serine/threonine phosphatase activity"/>
    <property type="evidence" value="ECO:0007669"/>
    <property type="project" value="InterPro"/>
</dbReference>
<protein>
    <recommendedName>
        <fullName evidence="1">PPM-type phosphatase domain-containing protein</fullName>
    </recommendedName>
</protein>
<dbReference type="SMART" id="SM00331">
    <property type="entry name" value="PP2C_SIG"/>
    <property type="match status" value="1"/>
</dbReference>
<feature type="domain" description="PPM-type phosphatase" evidence="1">
    <location>
        <begin position="37"/>
        <end position="283"/>
    </location>
</feature>
<reference evidence="3" key="1">
    <citation type="journal article" date="2013" name="Genome Announc.">
        <title>Complete genome sequence of Mycoplasma cynos strain C142.</title>
        <authorList>
            <person name="Walker C.A."/>
            <person name="Mannering S.A."/>
            <person name="Shields S."/>
            <person name="Blake D.P."/>
            <person name="Brownlie J."/>
        </authorList>
    </citation>
    <scope>NUCLEOTIDE SEQUENCE [LARGE SCALE GENOMIC DNA]</scope>
    <source>
        <strain evidence="3">C142</strain>
    </source>
</reference>
<evidence type="ECO:0000259" key="1">
    <source>
        <dbReference type="PROSITE" id="PS51746"/>
    </source>
</evidence>
<dbReference type="PATRIC" id="fig|1246955.3.peg.187"/>
<dbReference type="Pfam" id="PF13672">
    <property type="entry name" value="PP2C_2"/>
    <property type="match status" value="1"/>
</dbReference>
<organism evidence="2 3">
    <name type="scientific">Mycoplasmopsis cynos (strain C142)</name>
    <name type="common">Mycoplasma cynos</name>
    <dbReference type="NCBI Taxonomy" id="1246955"/>
    <lineage>
        <taxon>Bacteria</taxon>
        <taxon>Bacillati</taxon>
        <taxon>Mycoplasmatota</taxon>
        <taxon>Mycoplasmoidales</taxon>
        <taxon>Metamycoplasmataceae</taxon>
        <taxon>Mycoplasmopsis</taxon>
    </lineage>
</organism>
<dbReference type="AlphaFoldDB" id="L0RV67"/>
<dbReference type="CDD" id="cd00143">
    <property type="entry name" value="PP2Cc"/>
    <property type="match status" value="1"/>
</dbReference>
<dbReference type="InterPro" id="IPR036457">
    <property type="entry name" value="PPM-type-like_dom_sf"/>
</dbReference>
<name>L0RV67_MYCC1</name>
<proteinExistence type="predicted"/>
<dbReference type="HOGENOM" id="CLU_034545_4_1_14"/>
<gene>
    <name evidence="2" type="primary">MCYN0205</name>
    <name evidence="2" type="ordered locus">MCYN_0205</name>
</gene>
<evidence type="ECO:0000313" key="2">
    <source>
        <dbReference type="EMBL" id="CCP23937.1"/>
    </source>
</evidence>
<dbReference type="KEGG" id="mcy:MCYN_0205"/>
<dbReference type="EMBL" id="HF559394">
    <property type="protein sequence ID" value="CCP23937.1"/>
    <property type="molecule type" value="Genomic_DNA"/>
</dbReference>
<dbReference type="STRING" id="1246955.MCYN_0205"/>
<dbReference type="PANTHER" id="PTHR13832">
    <property type="entry name" value="PROTEIN PHOSPHATASE 2C"/>
    <property type="match status" value="1"/>
</dbReference>
<dbReference type="PANTHER" id="PTHR13832:SF860">
    <property type="entry name" value="PROTEIN PHOSPHATASE PHPP"/>
    <property type="match status" value="1"/>
</dbReference>
<evidence type="ECO:0000313" key="3">
    <source>
        <dbReference type="Proteomes" id="UP000010466"/>
    </source>
</evidence>
<dbReference type="InterPro" id="IPR015655">
    <property type="entry name" value="PP2C"/>
</dbReference>
<dbReference type="Proteomes" id="UP000010466">
    <property type="component" value="Chromosome"/>
</dbReference>
<dbReference type="SMART" id="SM00332">
    <property type="entry name" value="PP2Cc"/>
    <property type="match status" value="1"/>
</dbReference>
<dbReference type="InterPro" id="IPR001932">
    <property type="entry name" value="PPM-type_phosphatase-like_dom"/>
</dbReference>
<dbReference type="eggNOG" id="COG0631">
    <property type="taxonomic scope" value="Bacteria"/>
</dbReference>
<dbReference type="SUPFAM" id="SSF81606">
    <property type="entry name" value="PP2C-like"/>
    <property type="match status" value="1"/>
</dbReference>